<dbReference type="AlphaFoldDB" id="A0A1H5NWR3"/>
<organism evidence="2 3">
    <name type="scientific">Salinimicrobium catena</name>
    <dbReference type="NCBI Taxonomy" id="390640"/>
    <lineage>
        <taxon>Bacteria</taxon>
        <taxon>Pseudomonadati</taxon>
        <taxon>Bacteroidota</taxon>
        <taxon>Flavobacteriia</taxon>
        <taxon>Flavobacteriales</taxon>
        <taxon>Flavobacteriaceae</taxon>
        <taxon>Salinimicrobium</taxon>
    </lineage>
</organism>
<reference evidence="2 3" key="1">
    <citation type="submission" date="2016-10" db="EMBL/GenBank/DDBJ databases">
        <authorList>
            <person name="de Groot N.N."/>
        </authorList>
    </citation>
    <scope>NUCLEOTIDE SEQUENCE [LARGE SCALE GENOMIC DNA]</scope>
    <source>
        <strain evidence="2 3">DSM 23553</strain>
    </source>
</reference>
<dbReference type="OrthoDB" id="271465at2"/>
<keyword evidence="3" id="KW-1185">Reference proteome</keyword>
<dbReference type="RefSeq" id="WP_093113794.1">
    <property type="nucleotide sequence ID" value="NZ_FNGG01000006.1"/>
</dbReference>
<dbReference type="EMBL" id="FNUG01000006">
    <property type="protein sequence ID" value="SEF06035.1"/>
    <property type="molecule type" value="Genomic_DNA"/>
</dbReference>
<feature type="transmembrane region" description="Helical" evidence="1">
    <location>
        <begin position="20"/>
        <end position="41"/>
    </location>
</feature>
<keyword evidence="1" id="KW-0472">Membrane</keyword>
<dbReference type="Proteomes" id="UP000199448">
    <property type="component" value="Unassembled WGS sequence"/>
</dbReference>
<sequence>MNKRQSQARTIRIFRKIHRLTGISLFAFFFVVSISALLLGWKKDSGGILLPETMQGTSTDLQQWLPLDSLNSIAEQAIMDTLNTNEVQQIDRIDVRKEDGIVKFDFKHNYLGLQLDGATGKVLQFGPRRSDLIENIHDGSILDDLFGTDGVWKLIYTSIMSIALFIFTVTGFWLWYGPKRMKRNKKR</sequence>
<proteinExistence type="predicted"/>
<evidence type="ECO:0000256" key="1">
    <source>
        <dbReference type="SAM" id="Phobius"/>
    </source>
</evidence>
<protein>
    <submittedName>
        <fullName evidence="2">PepSY-associated TM region</fullName>
    </submittedName>
</protein>
<name>A0A1H5NWR3_9FLAO</name>
<accession>A0A1H5NWR3</accession>
<feature type="transmembrane region" description="Helical" evidence="1">
    <location>
        <begin position="154"/>
        <end position="176"/>
    </location>
</feature>
<dbReference type="InterPro" id="IPR005625">
    <property type="entry name" value="PepSY-ass_TM"/>
</dbReference>
<gene>
    <name evidence="2" type="ORF">SAMN04488034_106101</name>
</gene>
<dbReference type="Pfam" id="PF03929">
    <property type="entry name" value="PepSY_TM"/>
    <property type="match status" value="1"/>
</dbReference>
<dbReference type="STRING" id="390640.SAMN04488034_106101"/>
<keyword evidence="1" id="KW-1133">Transmembrane helix</keyword>
<keyword evidence="1" id="KW-0812">Transmembrane</keyword>
<evidence type="ECO:0000313" key="2">
    <source>
        <dbReference type="EMBL" id="SEF06035.1"/>
    </source>
</evidence>
<evidence type="ECO:0000313" key="3">
    <source>
        <dbReference type="Proteomes" id="UP000199448"/>
    </source>
</evidence>